<dbReference type="Proteomes" id="UP000190140">
    <property type="component" value="Unassembled WGS sequence"/>
</dbReference>
<gene>
    <name evidence="2" type="ORF">CLOTH_03970</name>
</gene>
<keyword evidence="1" id="KW-0472">Membrane</keyword>
<organism evidence="2 3">
    <name type="scientific">Alkalithermobacter paradoxus</name>
    <dbReference type="NCBI Taxonomy" id="29349"/>
    <lineage>
        <taxon>Bacteria</taxon>
        <taxon>Bacillati</taxon>
        <taxon>Bacillota</taxon>
        <taxon>Clostridia</taxon>
        <taxon>Peptostreptococcales</taxon>
        <taxon>Tepidibacteraceae</taxon>
        <taxon>Alkalithermobacter</taxon>
    </lineage>
</organism>
<comment type="caution">
    <text evidence="2">The sequence shown here is derived from an EMBL/GenBank/DDBJ whole genome shotgun (WGS) entry which is preliminary data.</text>
</comment>
<dbReference type="OrthoDB" id="10002851at2"/>
<evidence type="ECO:0000313" key="2">
    <source>
        <dbReference type="EMBL" id="OPJ57114.1"/>
    </source>
</evidence>
<keyword evidence="1" id="KW-1133">Transmembrane helix</keyword>
<evidence type="ECO:0000256" key="1">
    <source>
        <dbReference type="SAM" id="Phobius"/>
    </source>
</evidence>
<feature type="transmembrane region" description="Helical" evidence="1">
    <location>
        <begin position="34"/>
        <end position="55"/>
    </location>
</feature>
<protein>
    <submittedName>
        <fullName evidence="2">Uncharacterized protein</fullName>
    </submittedName>
</protein>
<dbReference type="RefSeq" id="WP_079410716.1">
    <property type="nucleotide sequence ID" value="NZ_MZGW01000001.1"/>
</dbReference>
<dbReference type="STRING" id="29349.CLOTH_03970"/>
<evidence type="ECO:0000313" key="3">
    <source>
        <dbReference type="Proteomes" id="UP000190140"/>
    </source>
</evidence>
<name>A0A1V4IB58_9FIRM</name>
<feature type="transmembrane region" description="Helical" evidence="1">
    <location>
        <begin position="7"/>
        <end position="28"/>
    </location>
</feature>
<reference evidence="2 3" key="1">
    <citation type="submission" date="2017-03" db="EMBL/GenBank/DDBJ databases">
        <title>Genome sequence of Clostridium thermoalcaliphilum DSM 7309.</title>
        <authorList>
            <person name="Poehlein A."/>
            <person name="Daniel R."/>
        </authorList>
    </citation>
    <scope>NUCLEOTIDE SEQUENCE [LARGE SCALE GENOMIC DNA]</scope>
    <source>
        <strain evidence="2 3">DSM 7309</strain>
    </source>
</reference>
<accession>A0A1V4IB58</accession>
<keyword evidence="1" id="KW-0812">Transmembrane</keyword>
<proteinExistence type="predicted"/>
<dbReference type="AlphaFoldDB" id="A0A1V4IB58"/>
<keyword evidence="3" id="KW-1185">Reference proteome</keyword>
<sequence>MKWKLVSVFIINYLITIIIFGISIINGFSFNEFISRYMVAIISINVFAFILYKFVFGDIKKYRDKPNIDITLPPTESDLSDILKESYEQIGTEDDFKEINLDDLTK</sequence>
<dbReference type="EMBL" id="MZGW01000001">
    <property type="protein sequence ID" value="OPJ57114.1"/>
    <property type="molecule type" value="Genomic_DNA"/>
</dbReference>